<dbReference type="Proteomes" id="UP001139648">
    <property type="component" value="Unassembled WGS sequence"/>
</dbReference>
<dbReference type="AlphaFoldDB" id="A0A9X2K7W2"/>
<accession>A0A9X2K7W2</accession>
<protein>
    <submittedName>
        <fullName evidence="1">Uncharacterized protein</fullName>
    </submittedName>
</protein>
<sequence>MDGSTLEVARPRVRLRRAVWDSKVEQHGLTTDTACAALLQTSVSTIHRIKENKVEPSGKFIASALFRLPGTTFEDLFEVVVPWAD</sequence>
<reference evidence="1" key="1">
    <citation type="submission" date="2022-06" db="EMBL/GenBank/DDBJ databases">
        <title>Sequencing the genomes of 1000 actinobacteria strains.</title>
        <authorList>
            <person name="Klenk H.-P."/>
        </authorList>
    </citation>
    <scope>NUCLEOTIDE SEQUENCE</scope>
    <source>
        <strain evidence="1">DSM 46694</strain>
    </source>
</reference>
<evidence type="ECO:0000313" key="2">
    <source>
        <dbReference type="Proteomes" id="UP001139648"/>
    </source>
</evidence>
<dbReference type="RefSeq" id="WP_253754298.1">
    <property type="nucleotide sequence ID" value="NZ_BAABKA010000023.1"/>
</dbReference>
<gene>
    <name evidence="1" type="ORF">HD597_010045</name>
</gene>
<organism evidence="1 2">
    <name type="scientific">Nonomuraea thailandensis</name>
    <dbReference type="NCBI Taxonomy" id="1188745"/>
    <lineage>
        <taxon>Bacteria</taxon>
        <taxon>Bacillati</taxon>
        <taxon>Actinomycetota</taxon>
        <taxon>Actinomycetes</taxon>
        <taxon>Streptosporangiales</taxon>
        <taxon>Streptosporangiaceae</taxon>
        <taxon>Nonomuraea</taxon>
    </lineage>
</organism>
<dbReference type="EMBL" id="JAMZEB010000002">
    <property type="protein sequence ID" value="MCP2363025.1"/>
    <property type="molecule type" value="Genomic_DNA"/>
</dbReference>
<evidence type="ECO:0000313" key="1">
    <source>
        <dbReference type="EMBL" id="MCP2363025.1"/>
    </source>
</evidence>
<comment type="caution">
    <text evidence="1">The sequence shown here is derived from an EMBL/GenBank/DDBJ whole genome shotgun (WGS) entry which is preliminary data.</text>
</comment>
<keyword evidence="2" id="KW-1185">Reference proteome</keyword>
<name>A0A9X2K7W2_9ACTN</name>
<proteinExistence type="predicted"/>